<protein>
    <submittedName>
        <fullName evidence="2">Uncharacterized protein</fullName>
    </submittedName>
</protein>
<keyword evidence="1" id="KW-0472">Membrane</keyword>
<sequence length="98" mass="10761">MTPSDFDTQGIVFPSSVSFSWCWFTIAKAASSISLAYFSIASLIRRPHFLERMDRVIKILGHSLHEHQPGTLARVGEMEDSLTSGIKASSSSPKCTEA</sequence>
<organism evidence="2 3">
    <name type="scientific">Vitis vinifera</name>
    <name type="common">Grape</name>
    <dbReference type="NCBI Taxonomy" id="29760"/>
    <lineage>
        <taxon>Eukaryota</taxon>
        <taxon>Viridiplantae</taxon>
        <taxon>Streptophyta</taxon>
        <taxon>Embryophyta</taxon>
        <taxon>Tracheophyta</taxon>
        <taxon>Spermatophyta</taxon>
        <taxon>Magnoliopsida</taxon>
        <taxon>eudicotyledons</taxon>
        <taxon>Gunneridae</taxon>
        <taxon>Pentapetalae</taxon>
        <taxon>rosids</taxon>
        <taxon>Vitales</taxon>
        <taxon>Vitaceae</taxon>
        <taxon>Viteae</taxon>
        <taxon>Vitis</taxon>
    </lineage>
</organism>
<accession>D7U1J0</accession>
<dbReference type="AlphaFoldDB" id="D7U1J0"/>
<keyword evidence="1" id="KW-0812">Transmembrane</keyword>
<keyword evidence="3" id="KW-1185">Reference proteome</keyword>
<proteinExistence type="predicted"/>
<evidence type="ECO:0000313" key="3">
    <source>
        <dbReference type="Proteomes" id="UP000009183"/>
    </source>
</evidence>
<name>D7U1J0_VITVI</name>
<reference evidence="3" key="1">
    <citation type="journal article" date="2007" name="Nature">
        <title>The grapevine genome sequence suggests ancestral hexaploidization in major angiosperm phyla.</title>
        <authorList>
            <consortium name="The French-Italian Public Consortium for Grapevine Genome Characterization."/>
            <person name="Jaillon O."/>
            <person name="Aury J.-M."/>
            <person name="Noel B."/>
            <person name="Policriti A."/>
            <person name="Clepet C."/>
            <person name="Casagrande A."/>
            <person name="Choisne N."/>
            <person name="Aubourg S."/>
            <person name="Vitulo N."/>
            <person name="Jubin C."/>
            <person name="Vezzi A."/>
            <person name="Legeai F."/>
            <person name="Hugueney P."/>
            <person name="Dasilva C."/>
            <person name="Horner D."/>
            <person name="Mica E."/>
            <person name="Jublot D."/>
            <person name="Poulain J."/>
            <person name="Bruyere C."/>
            <person name="Billault A."/>
            <person name="Segurens B."/>
            <person name="Gouyvenoux M."/>
            <person name="Ugarte E."/>
            <person name="Cattonaro F."/>
            <person name="Anthouard V."/>
            <person name="Vico V."/>
            <person name="Del Fabbro C."/>
            <person name="Alaux M."/>
            <person name="Di Gaspero G."/>
            <person name="Dumas V."/>
            <person name="Felice N."/>
            <person name="Paillard S."/>
            <person name="Juman I."/>
            <person name="Moroldo M."/>
            <person name="Scalabrin S."/>
            <person name="Canaguier A."/>
            <person name="Le Clainche I."/>
            <person name="Malacrida G."/>
            <person name="Durand E."/>
            <person name="Pesole G."/>
            <person name="Laucou V."/>
            <person name="Chatelet P."/>
            <person name="Merdinoglu D."/>
            <person name="Delledonne M."/>
            <person name="Pezzotti M."/>
            <person name="Lecharny A."/>
            <person name="Scarpelli C."/>
            <person name="Artiguenave F."/>
            <person name="Pe M.E."/>
            <person name="Valle G."/>
            <person name="Morgante M."/>
            <person name="Caboche M."/>
            <person name="Adam-Blondon A.-F."/>
            <person name="Weissenbach J."/>
            <person name="Quetier F."/>
            <person name="Wincker P."/>
        </authorList>
    </citation>
    <scope>NUCLEOTIDE SEQUENCE [LARGE SCALE GENOMIC DNA]</scope>
    <source>
        <strain evidence="3">cv. Pinot noir / PN40024</strain>
    </source>
</reference>
<gene>
    <name evidence="2" type="ordered locus">VIT_11s0037g01140</name>
</gene>
<dbReference type="Proteomes" id="UP000009183">
    <property type="component" value="Chromosome 11"/>
</dbReference>
<keyword evidence="1" id="KW-1133">Transmembrane helix</keyword>
<dbReference type="HOGENOM" id="CLU_2337811_0_0_1"/>
<dbReference type="EMBL" id="FN596499">
    <property type="protein sequence ID" value="CBI36606.3"/>
    <property type="molecule type" value="Genomic_DNA"/>
</dbReference>
<dbReference type="PaxDb" id="29760-VIT_11s0037g01140.t01"/>
<feature type="transmembrane region" description="Helical" evidence="1">
    <location>
        <begin position="23"/>
        <end position="44"/>
    </location>
</feature>
<evidence type="ECO:0000256" key="1">
    <source>
        <dbReference type="SAM" id="Phobius"/>
    </source>
</evidence>
<evidence type="ECO:0000313" key="2">
    <source>
        <dbReference type="EMBL" id="CBI36606.3"/>
    </source>
</evidence>
<dbReference type="InParanoid" id="D7U1J0"/>